<dbReference type="PANTHER" id="PTHR34595">
    <property type="entry name" value="BLR5612 PROTEIN"/>
    <property type="match status" value="1"/>
</dbReference>
<dbReference type="RefSeq" id="WP_013505866.1">
    <property type="nucleotide sequence ID" value="NC_014836.1"/>
</dbReference>
<evidence type="ECO:0000313" key="2">
    <source>
        <dbReference type="EMBL" id="ADU65985.1"/>
    </source>
</evidence>
<dbReference type="InParanoid" id="E6W509"/>
<name>E6W509_DESIS</name>
<feature type="domain" description="DUF403" evidence="1">
    <location>
        <begin position="1"/>
        <end position="314"/>
    </location>
</feature>
<proteinExistence type="predicted"/>
<dbReference type="KEGG" id="din:Selin_1250"/>
<dbReference type="STRING" id="653733.Selin_1250"/>
<dbReference type="InterPro" id="IPR007296">
    <property type="entry name" value="DUF403"/>
</dbReference>
<protein>
    <recommendedName>
        <fullName evidence="1">DUF403 domain-containing protein</fullName>
    </recommendedName>
</protein>
<dbReference type="eggNOG" id="COG2307">
    <property type="taxonomic scope" value="Bacteria"/>
</dbReference>
<gene>
    <name evidence="2" type="ordered locus">Selin_1250</name>
</gene>
<keyword evidence="3" id="KW-1185">Reference proteome</keyword>
<dbReference type="Pfam" id="PF04168">
    <property type="entry name" value="Alpha-E"/>
    <property type="match status" value="1"/>
</dbReference>
<sequence length="316" mass="37513">MLSRIAESLFWIGRYIERTENMARYADVQYYTTMDIPIPGRKQMVMESILSMYDCEEEYFQRYTTLSEKKLFYFAALDQSNPMSMFSAVAFARENARGIRESVSIELWENLNKFYHSVKDYSPENFQKKGIHELTKHVIEYCSLLHGFIDNSLPHGITWSFLKIGIHLERTTQICRMFMTKLEDIRKIREAGMGEVIERLMLRNLLQSNSALDLSRRTYKWMLDMDNVLDIMILHQEFPRSLCFNLLQLRHHLFQLAGTNSPRRGTVEFDAGRLASYARYLNIEDMQQMHLYDFLFEMLDKTQALGTKLEQTYFEH</sequence>
<dbReference type="PANTHER" id="PTHR34595:SF7">
    <property type="entry name" value="SLL1039 PROTEIN"/>
    <property type="match status" value="1"/>
</dbReference>
<reference evidence="2 3" key="1">
    <citation type="submission" date="2010-12" db="EMBL/GenBank/DDBJ databases">
        <title>Complete sequence of Desulfurispirillum indicum S5.</title>
        <authorList>
            <consortium name="US DOE Joint Genome Institute"/>
            <person name="Lucas S."/>
            <person name="Copeland A."/>
            <person name="Lapidus A."/>
            <person name="Cheng J.-F."/>
            <person name="Goodwin L."/>
            <person name="Pitluck S."/>
            <person name="Chertkov O."/>
            <person name="Held B."/>
            <person name="Detter J.C."/>
            <person name="Han C."/>
            <person name="Tapia R."/>
            <person name="Land M."/>
            <person name="Hauser L."/>
            <person name="Kyrpides N."/>
            <person name="Ivanova N."/>
            <person name="Mikhailova N."/>
            <person name="Haggblom M."/>
            <person name="Rauschenbach I."/>
            <person name="Bini E."/>
            <person name="Woyke T."/>
        </authorList>
    </citation>
    <scope>NUCLEOTIDE SEQUENCE [LARGE SCALE GENOMIC DNA]</scope>
    <source>
        <strain evidence="3">ATCC BAA-1389 / DSM 22839 / S5</strain>
    </source>
</reference>
<dbReference type="EMBL" id="CP002432">
    <property type="protein sequence ID" value="ADU65985.1"/>
    <property type="molecule type" value="Genomic_DNA"/>
</dbReference>
<dbReference type="AlphaFoldDB" id="E6W509"/>
<evidence type="ECO:0000259" key="1">
    <source>
        <dbReference type="Pfam" id="PF04168"/>
    </source>
</evidence>
<accession>E6W509</accession>
<dbReference type="Proteomes" id="UP000002572">
    <property type="component" value="Chromosome"/>
</dbReference>
<organism evidence="2 3">
    <name type="scientific">Desulfurispirillum indicum (strain ATCC BAA-1389 / DSM 22839 / S5)</name>
    <dbReference type="NCBI Taxonomy" id="653733"/>
    <lineage>
        <taxon>Bacteria</taxon>
        <taxon>Pseudomonadati</taxon>
        <taxon>Chrysiogenota</taxon>
        <taxon>Chrysiogenia</taxon>
        <taxon>Chrysiogenales</taxon>
        <taxon>Chrysiogenaceae</taxon>
        <taxon>Desulfurispirillum</taxon>
    </lineage>
</organism>
<dbReference type="HOGENOM" id="CLU_071567_1_0_0"/>
<dbReference type="InterPro" id="IPR051680">
    <property type="entry name" value="ATP-dep_Glu-Cys_Ligase-2"/>
</dbReference>
<evidence type="ECO:0000313" key="3">
    <source>
        <dbReference type="Proteomes" id="UP000002572"/>
    </source>
</evidence>
<dbReference type="OrthoDB" id="9803532at2"/>